<dbReference type="AlphaFoldDB" id="A0AAV9HY74"/>
<dbReference type="PANTHER" id="PTHR34502">
    <property type="entry name" value="DUF6594 DOMAIN-CONTAINING PROTEIN-RELATED"/>
    <property type="match status" value="1"/>
</dbReference>
<dbReference type="Proteomes" id="UP001321749">
    <property type="component" value="Unassembled WGS sequence"/>
</dbReference>
<evidence type="ECO:0000313" key="4">
    <source>
        <dbReference type="Proteomes" id="UP001321749"/>
    </source>
</evidence>
<proteinExistence type="predicted"/>
<reference evidence="3" key="2">
    <citation type="submission" date="2023-06" db="EMBL/GenBank/DDBJ databases">
        <authorList>
            <consortium name="Lawrence Berkeley National Laboratory"/>
            <person name="Mondo S.J."/>
            <person name="Hensen N."/>
            <person name="Bonometti L."/>
            <person name="Westerberg I."/>
            <person name="Brannstrom I.O."/>
            <person name="Guillou S."/>
            <person name="Cros-Aarteil S."/>
            <person name="Calhoun S."/>
            <person name="Haridas S."/>
            <person name="Kuo A."/>
            <person name="Pangilinan J."/>
            <person name="Riley R."/>
            <person name="Labutti K."/>
            <person name="Andreopoulos B."/>
            <person name="Lipzen A."/>
            <person name="Chen C."/>
            <person name="Yanf M."/>
            <person name="Daum C."/>
            <person name="Ng V."/>
            <person name="Clum A."/>
            <person name="Steindorff A."/>
            <person name="Ohm R."/>
            <person name="Martin F."/>
            <person name="Silar P."/>
            <person name="Natvig D."/>
            <person name="Lalanne C."/>
            <person name="Gautier V."/>
            <person name="Ament-Velasquez S.L."/>
            <person name="Kruys A."/>
            <person name="Hutchinson M.I."/>
            <person name="Powell A.J."/>
            <person name="Barry K."/>
            <person name="Miller A.N."/>
            <person name="Grigoriev I.V."/>
            <person name="Debuchy R."/>
            <person name="Gladieux P."/>
            <person name="Thoren M.H."/>
            <person name="Johannesson H."/>
        </authorList>
    </citation>
    <scope>NUCLEOTIDE SEQUENCE</scope>
    <source>
        <strain evidence="3">PSN324</strain>
    </source>
</reference>
<name>A0AAV9HY74_9PEZI</name>
<keyword evidence="1" id="KW-0472">Membrane</keyword>
<dbReference type="Pfam" id="PF20237">
    <property type="entry name" value="DUF6594"/>
    <property type="match status" value="1"/>
</dbReference>
<feature type="transmembrane region" description="Helical" evidence="1">
    <location>
        <begin position="279"/>
        <end position="297"/>
    </location>
</feature>
<protein>
    <recommendedName>
        <fullName evidence="2">DUF6594 domain-containing protein</fullName>
    </recommendedName>
</protein>
<comment type="caution">
    <text evidence="3">The sequence shown here is derived from an EMBL/GenBank/DDBJ whole genome shotgun (WGS) entry which is preliminary data.</text>
</comment>
<organism evidence="3 4">
    <name type="scientific">Cladorrhinum samala</name>
    <dbReference type="NCBI Taxonomy" id="585594"/>
    <lineage>
        <taxon>Eukaryota</taxon>
        <taxon>Fungi</taxon>
        <taxon>Dikarya</taxon>
        <taxon>Ascomycota</taxon>
        <taxon>Pezizomycotina</taxon>
        <taxon>Sordariomycetes</taxon>
        <taxon>Sordariomycetidae</taxon>
        <taxon>Sordariales</taxon>
        <taxon>Podosporaceae</taxon>
        <taxon>Cladorrhinum</taxon>
    </lineage>
</organism>
<feature type="transmembrane region" description="Helical" evidence="1">
    <location>
        <begin position="253"/>
        <end position="272"/>
    </location>
</feature>
<sequence>MSLPDNSGSLVTAKTRAPGPSELTEHEIHLKPWKYIGYKGYAKFVSSTNDFFIFRQFSALNARVALLLQDQISVLEGTLDELDRKYSAKDFKDLHNRRFRNDEDDRAKVLETLTEKLKQYNDFILQQSKLRSLEEAPDRNIKSVRNWHYNHDYCAISADEQKYLEHDKDLISVSPSEPNPINDLIENSLRLRALPLWRHQEDEVPNYDAGNVTYYSPKRIDRFASVVITLVGAVMFIAPIWTLQALVNLKSKLAVITVFVSVLLVAVSNIMVTKPHEALAITAAYAAVLMVFVQFGTTD</sequence>
<gene>
    <name evidence="3" type="ORF">QBC42DRAFT_333030</name>
</gene>
<keyword evidence="1" id="KW-0812">Transmembrane</keyword>
<reference evidence="3" key="1">
    <citation type="journal article" date="2023" name="Mol. Phylogenet. Evol.">
        <title>Genome-scale phylogeny and comparative genomics of the fungal order Sordariales.</title>
        <authorList>
            <person name="Hensen N."/>
            <person name="Bonometti L."/>
            <person name="Westerberg I."/>
            <person name="Brannstrom I.O."/>
            <person name="Guillou S."/>
            <person name="Cros-Aarteil S."/>
            <person name="Calhoun S."/>
            <person name="Haridas S."/>
            <person name="Kuo A."/>
            <person name="Mondo S."/>
            <person name="Pangilinan J."/>
            <person name="Riley R."/>
            <person name="LaButti K."/>
            <person name="Andreopoulos B."/>
            <person name="Lipzen A."/>
            <person name="Chen C."/>
            <person name="Yan M."/>
            <person name="Daum C."/>
            <person name="Ng V."/>
            <person name="Clum A."/>
            <person name="Steindorff A."/>
            <person name="Ohm R.A."/>
            <person name="Martin F."/>
            <person name="Silar P."/>
            <person name="Natvig D.O."/>
            <person name="Lalanne C."/>
            <person name="Gautier V."/>
            <person name="Ament-Velasquez S.L."/>
            <person name="Kruys A."/>
            <person name="Hutchinson M.I."/>
            <person name="Powell A.J."/>
            <person name="Barry K."/>
            <person name="Miller A.N."/>
            <person name="Grigoriev I.V."/>
            <person name="Debuchy R."/>
            <person name="Gladieux P."/>
            <person name="Hiltunen Thoren M."/>
            <person name="Johannesson H."/>
        </authorList>
    </citation>
    <scope>NUCLEOTIDE SEQUENCE</scope>
    <source>
        <strain evidence="3">PSN324</strain>
    </source>
</reference>
<accession>A0AAV9HY74</accession>
<keyword evidence="1" id="KW-1133">Transmembrane helix</keyword>
<dbReference type="EMBL" id="MU864936">
    <property type="protein sequence ID" value="KAK4465827.1"/>
    <property type="molecule type" value="Genomic_DNA"/>
</dbReference>
<evidence type="ECO:0000259" key="2">
    <source>
        <dbReference type="Pfam" id="PF20237"/>
    </source>
</evidence>
<feature type="transmembrane region" description="Helical" evidence="1">
    <location>
        <begin position="223"/>
        <end position="241"/>
    </location>
</feature>
<dbReference type="InterPro" id="IPR046529">
    <property type="entry name" value="DUF6594"/>
</dbReference>
<keyword evidence="4" id="KW-1185">Reference proteome</keyword>
<evidence type="ECO:0000313" key="3">
    <source>
        <dbReference type="EMBL" id="KAK4465827.1"/>
    </source>
</evidence>
<evidence type="ECO:0000256" key="1">
    <source>
        <dbReference type="SAM" id="Phobius"/>
    </source>
</evidence>
<feature type="domain" description="DUF6594" evidence="2">
    <location>
        <begin position="38"/>
        <end position="290"/>
    </location>
</feature>
<dbReference type="PANTHER" id="PTHR34502:SF4">
    <property type="entry name" value="DUF6594 DOMAIN-CONTAINING PROTEIN"/>
    <property type="match status" value="1"/>
</dbReference>